<keyword evidence="5" id="KW-1133">Transmembrane helix</keyword>
<protein>
    <recommendedName>
        <fullName evidence="5">Fucosyltransferase</fullName>
        <ecNumber evidence="5">2.4.1.-</ecNumber>
    </recommendedName>
</protein>
<dbReference type="GO" id="GO:0046920">
    <property type="term" value="F:alpha-(1-&gt;3)-fucosyltransferase activity"/>
    <property type="evidence" value="ECO:0007669"/>
    <property type="project" value="TreeGrafter"/>
</dbReference>
<accession>A0AAW2Z764</accession>
<dbReference type="SUPFAM" id="SSF53756">
    <property type="entry name" value="UDP-Glycosyltransferase/glycogen phosphorylase"/>
    <property type="match status" value="1"/>
</dbReference>
<evidence type="ECO:0000256" key="2">
    <source>
        <dbReference type="ARBA" id="ARBA00008919"/>
    </source>
</evidence>
<keyword evidence="3 5" id="KW-0328">Glycosyltransferase</keyword>
<evidence type="ECO:0000256" key="1">
    <source>
        <dbReference type="ARBA" id="ARBA00004922"/>
    </source>
</evidence>
<dbReference type="InterPro" id="IPR038577">
    <property type="entry name" value="GT10-like_C_sf"/>
</dbReference>
<keyword evidence="5" id="KW-0333">Golgi apparatus</keyword>
<proteinExistence type="inferred from homology"/>
<evidence type="ECO:0000256" key="4">
    <source>
        <dbReference type="ARBA" id="ARBA00022679"/>
    </source>
</evidence>
<comment type="subcellular location">
    <subcellularLocation>
        <location evidence="5">Golgi apparatus</location>
        <location evidence="5">Golgi stack membrane</location>
        <topology evidence="5">Single-pass type II membrane protein</topology>
    </subcellularLocation>
</comment>
<comment type="caution">
    <text evidence="7">The sequence shown here is derived from an EMBL/GenBank/DDBJ whole genome shotgun (WGS) entry which is preliminary data.</text>
</comment>
<dbReference type="InterPro" id="IPR055270">
    <property type="entry name" value="Glyco_tran_10_C"/>
</dbReference>
<dbReference type="GO" id="GO:0032580">
    <property type="term" value="C:Golgi cisterna membrane"/>
    <property type="evidence" value="ECO:0007669"/>
    <property type="project" value="UniProtKB-SubCell"/>
</dbReference>
<dbReference type="InterPro" id="IPR001503">
    <property type="entry name" value="Glyco_trans_10"/>
</dbReference>
<keyword evidence="4 5" id="KW-0808">Transferase</keyword>
<gene>
    <name evidence="7" type="ORF">AKO1_011811</name>
</gene>
<feature type="domain" description="Fucosyltransferase C-terminal" evidence="6">
    <location>
        <begin position="246"/>
        <end position="423"/>
    </location>
</feature>
<feature type="transmembrane region" description="Helical" evidence="5">
    <location>
        <begin position="12"/>
        <end position="31"/>
    </location>
</feature>
<sequence length="501" mass="57469">MSKEKKTRINGNHLVSAFLIITFVGLSLLLLKNVALAPKVRPSANVAKNPDKSNALIETLRRAVRDQKKAKSSALDREWQIKFDELKQPNRRPLRVRITTDYANKGWFGFFTRTDAFDHCAVPCKAYTDDQGIDFPTHQYDAIITHNSQCKKENFGPEILATKPLESDRRYLTIHANLHNEAPAVNFRECSEVQGGSDQMQSSPVDVSVSFFTNSTINSNYFYTKPTSFVYKSKTPAEEEEMFQGMCAFVSNCVEHRVEFIQKLSKHVPLKSYGRCLNNADAPNSAEAKMQTIKKCKFYLAFENTLLDDYVTEKFYQGWMLDAPTLMVYSGAPNIVDVYSPTNPGENPAFINARDFKDADELGKYMASLLKDKKAYEKYFEWRKTGDPDKDYSKGFMATYSRRVINMCCKVCTAAGEMQLARKILSSYGFEPPANQYKISLQNFKTMLSAKITNVNSHAQFLKLYDIAYGRYWNKDNHLTPWNDIHYTTSKNWVEFKNNDW</sequence>
<name>A0AAW2Z764_9EUKA</name>
<dbReference type="PANTHER" id="PTHR11929:SF194">
    <property type="entry name" value="ALPHA-(1,3)-FUCOSYLTRANSFERASE 10"/>
    <property type="match status" value="1"/>
</dbReference>
<evidence type="ECO:0000313" key="7">
    <source>
        <dbReference type="EMBL" id="KAL0485083.1"/>
    </source>
</evidence>
<comment type="similarity">
    <text evidence="2 5">Belongs to the glycosyltransferase 10 family.</text>
</comment>
<dbReference type="EMBL" id="JAOPGA020001102">
    <property type="protein sequence ID" value="KAL0485083.1"/>
    <property type="molecule type" value="Genomic_DNA"/>
</dbReference>
<evidence type="ECO:0000256" key="3">
    <source>
        <dbReference type="ARBA" id="ARBA00022676"/>
    </source>
</evidence>
<evidence type="ECO:0000313" key="8">
    <source>
        <dbReference type="Proteomes" id="UP001431209"/>
    </source>
</evidence>
<organism evidence="7 8">
    <name type="scientific">Acrasis kona</name>
    <dbReference type="NCBI Taxonomy" id="1008807"/>
    <lineage>
        <taxon>Eukaryota</taxon>
        <taxon>Discoba</taxon>
        <taxon>Heterolobosea</taxon>
        <taxon>Tetramitia</taxon>
        <taxon>Eutetramitia</taxon>
        <taxon>Acrasidae</taxon>
        <taxon>Acrasis</taxon>
    </lineage>
</organism>
<dbReference type="Gene3D" id="3.40.50.11660">
    <property type="entry name" value="Glycosyl transferase family 10, C-terminal domain"/>
    <property type="match status" value="1"/>
</dbReference>
<evidence type="ECO:0000256" key="5">
    <source>
        <dbReference type="RuleBase" id="RU003832"/>
    </source>
</evidence>
<comment type="pathway">
    <text evidence="1">Protein modification; protein glycosylation.</text>
</comment>
<keyword evidence="8" id="KW-1185">Reference proteome</keyword>
<dbReference type="EC" id="2.4.1.-" evidence="5"/>
<evidence type="ECO:0000259" key="6">
    <source>
        <dbReference type="Pfam" id="PF00852"/>
    </source>
</evidence>
<keyword evidence="5" id="KW-0472">Membrane</keyword>
<keyword evidence="5" id="KW-0812">Transmembrane</keyword>
<dbReference type="Pfam" id="PF00852">
    <property type="entry name" value="Glyco_transf_10"/>
    <property type="match status" value="1"/>
</dbReference>
<reference evidence="7 8" key="1">
    <citation type="submission" date="2024-03" db="EMBL/GenBank/DDBJ databases">
        <title>The Acrasis kona genome and developmental transcriptomes reveal deep origins of eukaryotic multicellular pathways.</title>
        <authorList>
            <person name="Sheikh S."/>
            <person name="Fu C.-J."/>
            <person name="Brown M.W."/>
            <person name="Baldauf S.L."/>
        </authorList>
    </citation>
    <scope>NUCLEOTIDE SEQUENCE [LARGE SCALE GENOMIC DNA]</scope>
    <source>
        <strain evidence="7 8">ATCC MYA-3509</strain>
    </source>
</reference>
<dbReference type="Proteomes" id="UP001431209">
    <property type="component" value="Unassembled WGS sequence"/>
</dbReference>
<dbReference type="AlphaFoldDB" id="A0AAW2Z764"/>
<dbReference type="PANTHER" id="PTHR11929">
    <property type="entry name" value="ALPHA- 1,3 -FUCOSYLTRANSFERASE"/>
    <property type="match status" value="1"/>
</dbReference>